<feature type="domain" description="HAMP" evidence="14">
    <location>
        <begin position="305"/>
        <end position="357"/>
    </location>
</feature>
<keyword evidence="16" id="KW-1185">Reference proteome</keyword>
<dbReference type="Pfam" id="PF02518">
    <property type="entry name" value="HATPase_c"/>
    <property type="match status" value="1"/>
</dbReference>
<keyword evidence="5" id="KW-0597">Phosphoprotein</keyword>
<feature type="transmembrane region" description="Helical" evidence="12">
    <location>
        <begin position="286"/>
        <end position="308"/>
    </location>
</feature>
<dbReference type="InterPro" id="IPR010559">
    <property type="entry name" value="Sig_transdc_His_kin_internal"/>
</dbReference>
<evidence type="ECO:0000256" key="6">
    <source>
        <dbReference type="ARBA" id="ARBA00022679"/>
    </source>
</evidence>
<sequence length="569" mass="65967">MNEALEFFRNWKLRKKLIASYLILIIIPIVALGMYSYNTAENYLQEQARLGLNNTVEQMALHIDEKMSQPRNFMDFMVFNPTVKKVTGYEWGDDILRYTKELNDNIEPTIWYYIYINQEISDIAFYSEFTAKQIGNFVYPSASVKNSNWYRAAKASNKTLWRYENGTLFAVRKILNYDNTMFTGVVYLKLNYEKLFEKRKAGRTPQERILIADKSGHTIYTELGTDQFREEDLLRIRDTDQDQISIRGQSYILSRADLRNTEWTLYDFTPVKGFIVNTSSIIKATFSIVLACLLILVLFIWLFSRTLVRPIYTLKRKINIVENGDFDIPIVSSSKDEIGELTESFARMVYRVKRLIQELDQARVMEKEAELKALQAQINPHFLYNSLSTINWKAIQIDSPEISKIANSLSRFYRTSLNKGMRITSVQEEIANVKAYLDIQLIMHNHEFEVDFDVEEEAKPYGTLNFILQPIVENAVIHGIDEKESGRGVLTISVTIDSDTIRFVVMDNGKGMTQDEIEQLYKVVGGGYGLRNVHERIRLYYGEAYGVKVESELGDYTKVIIEIPVDGYL</sequence>
<dbReference type="SUPFAM" id="SSF158472">
    <property type="entry name" value="HAMP domain-like"/>
    <property type="match status" value="1"/>
</dbReference>
<keyword evidence="8 15" id="KW-0418">Kinase</keyword>
<dbReference type="SUPFAM" id="SSF55874">
    <property type="entry name" value="ATPase domain of HSP90 chaperone/DNA topoisomerase II/histidine kinase"/>
    <property type="match status" value="1"/>
</dbReference>
<dbReference type="CDD" id="cd06225">
    <property type="entry name" value="HAMP"/>
    <property type="match status" value="1"/>
</dbReference>
<organism evidence="15 16">
    <name type="scientific">Cohnella silvisoli</name>
    <dbReference type="NCBI Taxonomy" id="2873699"/>
    <lineage>
        <taxon>Bacteria</taxon>
        <taxon>Bacillati</taxon>
        <taxon>Bacillota</taxon>
        <taxon>Bacilli</taxon>
        <taxon>Bacillales</taxon>
        <taxon>Paenibacillaceae</taxon>
        <taxon>Cohnella</taxon>
    </lineage>
</organism>
<feature type="domain" description="Histidine kinase" evidence="13">
    <location>
        <begin position="468"/>
        <end position="567"/>
    </location>
</feature>
<evidence type="ECO:0000256" key="1">
    <source>
        <dbReference type="ARBA" id="ARBA00000085"/>
    </source>
</evidence>
<keyword evidence="9" id="KW-0067">ATP-binding</keyword>
<evidence type="ECO:0000256" key="2">
    <source>
        <dbReference type="ARBA" id="ARBA00004651"/>
    </source>
</evidence>
<dbReference type="InterPro" id="IPR005467">
    <property type="entry name" value="His_kinase_dom"/>
</dbReference>
<dbReference type="InterPro" id="IPR050640">
    <property type="entry name" value="Bact_2-comp_sensor_kinase"/>
</dbReference>
<dbReference type="Proteomes" id="UP001493487">
    <property type="component" value="Unassembled WGS sequence"/>
</dbReference>
<comment type="caution">
    <text evidence="15">The sequence shown here is derived from an EMBL/GenBank/DDBJ whole genome shotgun (WGS) entry which is preliminary data.</text>
</comment>
<gene>
    <name evidence="15" type="ORF">QJS35_11080</name>
</gene>
<evidence type="ECO:0000256" key="5">
    <source>
        <dbReference type="ARBA" id="ARBA00022553"/>
    </source>
</evidence>
<dbReference type="InterPro" id="IPR003594">
    <property type="entry name" value="HATPase_dom"/>
</dbReference>
<dbReference type="SMART" id="SM00304">
    <property type="entry name" value="HAMP"/>
    <property type="match status" value="1"/>
</dbReference>
<dbReference type="InterPro" id="IPR036890">
    <property type="entry name" value="HATPase_C_sf"/>
</dbReference>
<dbReference type="EC" id="2.7.13.3" evidence="3"/>
<keyword evidence="12" id="KW-0812">Transmembrane</keyword>
<dbReference type="PANTHER" id="PTHR34220">
    <property type="entry name" value="SENSOR HISTIDINE KINASE YPDA"/>
    <property type="match status" value="1"/>
</dbReference>
<name>A0ABV1KS64_9BACL</name>
<dbReference type="PANTHER" id="PTHR34220:SF7">
    <property type="entry name" value="SENSOR HISTIDINE KINASE YPDA"/>
    <property type="match status" value="1"/>
</dbReference>
<evidence type="ECO:0000256" key="4">
    <source>
        <dbReference type="ARBA" id="ARBA00022475"/>
    </source>
</evidence>
<dbReference type="EMBL" id="JASKHM010000005">
    <property type="protein sequence ID" value="MEQ4482939.1"/>
    <property type="molecule type" value="Genomic_DNA"/>
</dbReference>
<evidence type="ECO:0000313" key="16">
    <source>
        <dbReference type="Proteomes" id="UP001493487"/>
    </source>
</evidence>
<dbReference type="Pfam" id="PF00672">
    <property type="entry name" value="HAMP"/>
    <property type="match status" value="1"/>
</dbReference>
<dbReference type="Gene3D" id="3.30.565.10">
    <property type="entry name" value="Histidine kinase-like ATPase, C-terminal domain"/>
    <property type="match status" value="1"/>
</dbReference>
<keyword evidence="10" id="KW-0902">Two-component regulatory system</keyword>
<keyword evidence="7" id="KW-0547">Nucleotide-binding</keyword>
<dbReference type="SMART" id="SM00387">
    <property type="entry name" value="HATPase_c"/>
    <property type="match status" value="1"/>
</dbReference>
<evidence type="ECO:0000256" key="10">
    <source>
        <dbReference type="ARBA" id="ARBA00023012"/>
    </source>
</evidence>
<protein>
    <recommendedName>
        <fullName evidence="3">histidine kinase</fullName>
        <ecNumber evidence="3">2.7.13.3</ecNumber>
    </recommendedName>
</protein>
<dbReference type="InterPro" id="IPR003660">
    <property type="entry name" value="HAMP_dom"/>
</dbReference>
<evidence type="ECO:0000313" key="15">
    <source>
        <dbReference type="EMBL" id="MEQ4482939.1"/>
    </source>
</evidence>
<dbReference type="Pfam" id="PF06580">
    <property type="entry name" value="His_kinase"/>
    <property type="match status" value="1"/>
</dbReference>
<evidence type="ECO:0000256" key="7">
    <source>
        <dbReference type="ARBA" id="ARBA00022741"/>
    </source>
</evidence>
<evidence type="ECO:0000256" key="9">
    <source>
        <dbReference type="ARBA" id="ARBA00022840"/>
    </source>
</evidence>
<evidence type="ECO:0000256" key="12">
    <source>
        <dbReference type="SAM" id="Phobius"/>
    </source>
</evidence>
<dbReference type="Gene3D" id="6.10.340.10">
    <property type="match status" value="1"/>
</dbReference>
<dbReference type="PROSITE" id="PS50109">
    <property type="entry name" value="HIS_KIN"/>
    <property type="match status" value="1"/>
</dbReference>
<evidence type="ECO:0000256" key="3">
    <source>
        <dbReference type="ARBA" id="ARBA00012438"/>
    </source>
</evidence>
<comment type="subcellular location">
    <subcellularLocation>
        <location evidence="2">Cell membrane</location>
        <topology evidence="2">Multi-pass membrane protein</topology>
    </subcellularLocation>
</comment>
<dbReference type="GO" id="GO:0004673">
    <property type="term" value="F:protein histidine kinase activity"/>
    <property type="evidence" value="ECO:0007669"/>
    <property type="project" value="UniProtKB-EC"/>
</dbReference>
<evidence type="ECO:0000259" key="14">
    <source>
        <dbReference type="PROSITE" id="PS50885"/>
    </source>
</evidence>
<keyword evidence="4" id="KW-1003">Cell membrane</keyword>
<evidence type="ECO:0000256" key="8">
    <source>
        <dbReference type="ARBA" id="ARBA00022777"/>
    </source>
</evidence>
<dbReference type="PROSITE" id="PS50885">
    <property type="entry name" value="HAMP"/>
    <property type="match status" value="1"/>
</dbReference>
<evidence type="ECO:0000256" key="11">
    <source>
        <dbReference type="ARBA" id="ARBA00023136"/>
    </source>
</evidence>
<reference evidence="15 16" key="1">
    <citation type="journal article" date="2023" name="Genome Announc.">
        <title>Pan-Genome Analyses of the Genus Cohnella and Proposal of the Novel Species Cohnella silvisoli sp. nov., Isolated from Forest Soil.</title>
        <authorList>
            <person name="Wang C."/>
            <person name="Mao L."/>
            <person name="Bao G."/>
            <person name="Zhu H."/>
        </authorList>
    </citation>
    <scope>NUCLEOTIDE SEQUENCE [LARGE SCALE GENOMIC DNA]</scope>
    <source>
        <strain evidence="15 16">NL03-T5-1</strain>
    </source>
</reference>
<keyword evidence="12" id="KW-1133">Transmembrane helix</keyword>
<keyword evidence="6 15" id="KW-0808">Transferase</keyword>
<keyword evidence="11 12" id="KW-0472">Membrane</keyword>
<accession>A0ABV1KS64</accession>
<evidence type="ECO:0000259" key="13">
    <source>
        <dbReference type="PROSITE" id="PS50109"/>
    </source>
</evidence>
<proteinExistence type="predicted"/>
<feature type="transmembrane region" description="Helical" evidence="12">
    <location>
        <begin position="18"/>
        <end position="37"/>
    </location>
</feature>
<dbReference type="RefSeq" id="WP_232185636.1">
    <property type="nucleotide sequence ID" value="NZ_JAIOAP010000005.1"/>
</dbReference>
<comment type="catalytic activity">
    <reaction evidence="1">
        <text>ATP + protein L-histidine = ADP + protein N-phospho-L-histidine.</text>
        <dbReference type="EC" id="2.7.13.3"/>
    </reaction>
</comment>